<proteinExistence type="predicted"/>
<sequence length="298" mass="33934">MKNFKKKYKFSGHQTFVLRFGWLEKGFSFISAGNKFSDSNAIVELGVGKNMVDSILYWCELIGIVEDGSPTDFGRRLLNEDGGWDPFLEDNASWWLIHWRLVANPVYQTAGTALFSFLRKPEFSKHDVVESALRLLPLEKKAPSENIIMRDVDCYIRSYCGPRRFKGKAAEEESFECPLQDLNLIQPMIDGGMFRFAIGRKASLPPEIVGYAICKYLSGRNKQAATIQELLYKERSPGQVFMLDENALVEAVQELQENPLWGDKFNFTESAGIAQVHCTVERGEANLLLDSYYRRGEV</sequence>
<dbReference type="EMBL" id="DQZW01000003">
    <property type="protein sequence ID" value="HDL89282.1"/>
    <property type="molecule type" value="Genomic_DNA"/>
</dbReference>
<dbReference type="InterPro" id="IPR025248">
    <property type="entry name" value="DUF4007"/>
</dbReference>
<reference evidence="2" key="1">
    <citation type="journal article" date="2020" name="mSystems">
        <title>Genome- and Community-Level Interaction Insights into Carbon Utilization and Element Cycling Functions of Hydrothermarchaeota in Hydrothermal Sediment.</title>
        <authorList>
            <person name="Zhou Z."/>
            <person name="Liu Y."/>
            <person name="Xu W."/>
            <person name="Pan J."/>
            <person name="Luo Z.H."/>
            <person name="Li M."/>
        </authorList>
    </citation>
    <scope>NUCLEOTIDE SEQUENCE [LARGE SCALE GENOMIC DNA]</scope>
    <source>
        <strain evidence="2">HyVt-19</strain>
    </source>
</reference>
<accession>A0A7C1AXH6</accession>
<protein>
    <submittedName>
        <fullName evidence="2">DUF4007 family protein</fullName>
    </submittedName>
</protein>
<dbReference type="Pfam" id="PF13182">
    <property type="entry name" value="DUF4007"/>
    <property type="match status" value="1"/>
</dbReference>
<feature type="domain" description="DUF4007" evidence="1">
    <location>
        <begin position="10"/>
        <end position="293"/>
    </location>
</feature>
<dbReference type="AlphaFoldDB" id="A0A7C1AXH6"/>
<evidence type="ECO:0000259" key="1">
    <source>
        <dbReference type="Pfam" id="PF13182"/>
    </source>
</evidence>
<gene>
    <name evidence="2" type="ORF">ENG14_00070</name>
</gene>
<dbReference type="Proteomes" id="UP000886355">
    <property type="component" value="Unassembled WGS sequence"/>
</dbReference>
<name>A0A7C1AXH6_9BACT</name>
<evidence type="ECO:0000313" key="2">
    <source>
        <dbReference type="EMBL" id="HDL89282.1"/>
    </source>
</evidence>
<organism evidence="2">
    <name type="scientific">Thermodesulforhabdus norvegica</name>
    <dbReference type="NCBI Taxonomy" id="39841"/>
    <lineage>
        <taxon>Bacteria</taxon>
        <taxon>Pseudomonadati</taxon>
        <taxon>Thermodesulfobacteriota</taxon>
        <taxon>Syntrophobacteria</taxon>
        <taxon>Syntrophobacterales</taxon>
        <taxon>Thermodesulforhabdaceae</taxon>
        <taxon>Thermodesulforhabdus</taxon>
    </lineage>
</organism>
<comment type="caution">
    <text evidence="2">The sequence shown here is derived from an EMBL/GenBank/DDBJ whole genome shotgun (WGS) entry which is preliminary data.</text>
</comment>